<dbReference type="Gene3D" id="2.60.120.10">
    <property type="entry name" value="Jelly Rolls"/>
    <property type="match status" value="1"/>
</dbReference>
<comment type="similarity">
    <text evidence="7">Belongs to the D-lyxose ketol-isomerase family.</text>
</comment>
<reference evidence="9 10" key="1">
    <citation type="submission" date="2017-03" db="EMBL/GenBank/DDBJ databases">
        <authorList>
            <person name="Afonso C.L."/>
            <person name="Miller P.J."/>
            <person name="Scott M.A."/>
            <person name="Spackman E."/>
            <person name="Goraichik I."/>
            <person name="Dimitrov K.M."/>
            <person name="Suarez D.L."/>
            <person name="Swayne D.E."/>
        </authorList>
    </citation>
    <scope>NUCLEOTIDE SEQUENCE [LARGE SCALE GENOMIC DNA]</scope>
    <source>
        <strain evidence="9 10">CECT 7751</strain>
    </source>
</reference>
<sequence length="227" mass="25154">MLRSEINELIREGDAFFRQYGFTLPPFAHWSPDDFRARKAEAGLIVDQGLGWDVTDYGDGHYDTLGLFLFTVRNGNAGDLGNPKGGRVYAEKLLISGDHQISPMHRHIVKTEDIINRGGAPLVLELWMDGPDGIDRAAPVRVMTDGLWRTLPAGGHLKLMPGESVTLTPDIWHAFWGEGGRVCIGEVSTVNDDRTDNIFEAPIGRFSTIEEDADPLHLLVSDYDAKL</sequence>
<protein>
    <recommendedName>
        <fullName evidence="8">D-lyxose ketol-isomerase</fullName>
        <ecNumber evidence="8">5.3.1.15</ecNumber>
    </recommendedName>
</protein>
<evidence type="ECO:0000256" key="1">
    <source>
        <dbReference type="ARBA" id="ARBA00001936"/>
    </source>
</evidence>
<dbReference type="EMBL" id="FWFN01000006">
    <property type="protein sequence ID" value="SLN61428.1"/>
    <property type="molecule type" value="Genomic_DNA"/>
</dbReference>
<evidence type="ECO:0000256" key="8">
    <source>
        <dbReference type="ARBA" id="ARBA00044972"/>
    </source>
</evidence>
<dbReference type="RefSeq" id="WP_085889112.1">
    <property type="nucleotide sequence ID" value="NZ_FWFN01000006.1"/>
</dbReference>
<dbReference type="GO" id="GO:0047828">
    <property type="term" value="F:D-lyxose ketol-isomerase activity"/>
    <property type="evidence" value="ECO:0007669"/>
    <property type="project" value="UniProtKB-EC"/>
</dbReference>
<comment type="catalytic activity">
    <reaction evidence="6">
        <text>D-lyxose = D-xylulose</text>
        <dbReference type="Rhea" id="RHEA:14201"/>
        <dbReference type="ChEBI" id="CHEBI:16789"/>
        <dbReference type="ChEBI" id="CHEBI:17140"/>
        <dbReference type="EC" id="5.3.1.15"/>
    </reaction>
</comment>
<organism evidence="9 10">
    <name type="scientific">Pseudooceanicola marinus</name>
    <dbReference type="NCBI Taxonomy" id="396013"/>
    <lineage>
        <taxon>Bacteria</taxon>
        <taxon>Pseudomonadati</taxon>
        <taxon>Pseudomonadota</taxon>
        <taxon>Alphaproteobacteria</taxon>
        <taxon>Rhodobacterales</taxon>
        <taxon>Paracoccaceae</taxon>
        <taxon>Pseudooceanicola</taxon>
    </lineage>
</organism>
<dbReference type="GO" id="GO:0046872">
    <property type="term" value="F:metal ion binding"/>
    <property type="evidence" value="ECO:0007669"/>
    <property type="project" value="UniProtKB-KW"/>
</dbReference>
<keyword evidence="4" id="KW-0413">Isomerase</keyword>
<evidence type="ECO:0000256" key="6">
    <source>
        <dbReference type="ARBA" id="ARBA00044907"/>
    </source>
</evidence>
<dbReference type="InterPro" id="IPR047581">
    <property type="entry name" value="EcSI_cupin"/>
</dbReference>
<evidence type="ECO:0000313" key="9">
    <source>
        <dbReference type="EMBL" id="SLN61428.1"/>
    </source>
</evidence>
<dbReference type="CDD" id="cd20309">
    <property type="entry name" value="cupin_EcSI"/>
    <property type="match status" value="1"/>
</dbReference>
<evidence type="ECO:0000256" key="3">
    <source>
        <dbReference type="ARBA" id="ARBA00023211"/>
    </source>
</evidence>
<dbReference type="AlphaFoldDB" id="A0A1X6ZTZ8"/>
<evidence type="ECO:0000256" key="5">
    <source>
        <dbReference type="ARBA" id="ARBA00023277"/>
    </source>
</evidence>
<keyword evidence="5" id="KW-0119">Carbohydrate metabolism</keyword>
<dbReference type="OrthoDB" id="27002at2"/>
<dbReference type="InterPro" id="IPR010864">
    <property type="entry name" value="D-lyxose_isomer"/>
</dbReference>
<keyword evidence="3" id="KW-0464">Manganese</keyword>
<accession>A0A1X6ZTZ8</accession>
<evidence type="ECO:0000256" key="4">
    <source>
        <dbReference type="ARBA" id="ARBA00023235"/>
    </source>
</evidence>
<evidence type="ECO:0000313" key="10">
    <source>
        <dbReference type="Proteomes" id="UP000193963"/>
    </source>
</evidence>
<evidence type="ECO:0000256" key="2">
    <source>
        <dbReference type="ARBA" id="ARBA00022723"/>
    </source>
</evidence>
<dbReference type="Proteomes" id="UP000193963">
    <property type="component" value="Unassembled WGS sequence"/>
</dbReference>
<comment type="cofactor">
    <cofactor evidence="1">
        <name>Mn(2+)</name>
        <dbReference type="ChEBI" id="CHEBI:29035"/>
    </cofactor>
</comment>
<proteinExistence type="inferred from homology"/>
<evidence type="ECO:0000256" key="7">
    <source>
        <dbReference type="ARBA" id="ARBA00044951"/>
    </source>
</evidence>
<dbReference type="InterPro" id="IPR014710">
    <property type="entry name" value="RmlC-like_jellyroll"/>
</dbReference>
<dbReference type="Pfam" id="PF07385">
    <property type="entry name" value="Lyx_isomer"/>
    <property type="match status" value="1"/>
</dbReference>
<dbReference type="EC" id="5.3.1.15" evidence="8"/>
<name>A0A1X6ZTZ8_9RHOB</name>
<gene>
    <name evidence="9" type="ORF">PSM7751_03084</name>
</gene>
<keyword evidence="10" id="KW-1185">Reference proteome</keyword>
<keyword evidence="2" id="KW-0479">Metal-binding</keyword>